<keyword evidence="2" id="KW-0472">Membrane</keyword>
<dbReference type="AlphaFoldDB" id="Q028C3"/>
<dbReference type="InParanoid" id="Q028C3"/>
<sequence length="960" mass="102841" precursor="true">MPRILAFLLLSPALFAQTATLRGVVTDESAALVPGARVTLQGPSAKHAVTDNAGAYNFPALTPGDYTVQAAAPNLAQPQAVKITLRSGPQTLNLTLAVAAISEKLTVADTSAPALTTDSSNNASAVVLRGADLEALSDDPDDLAADLSALAGPSAGPNGGSIFVDGFSGGQLPPKESIREIRINQNPFSPEYDKLGYGKIEIFTKPGSDKYRGTAQWNFANDFWNTRNPYSPTKAPFLLNEFEGNAGGPLTKKSSFTIDAQRNMVDNGAITNAVTLNPQTLAPLSFAGIITTPGRFTNISPRVDYQLGDNNTLMFRYGITHSDVRDNGIGGFDLVSRGYHSQFTNQTVQAADTMLLGSTVNEMRFQYYRSATQAIANSLEPALLVLQSFNGGGAAQGRTFDTQNSYEFQNYSSRLQGRHSWRFGVRLRAQTDDSVSPNNFNGAFTFGGGALAPVLDSQNRPTGEVAPITSIERYRRTLLFQQLGDTPEQIRLLGGGATQFTMNTGTPALSVHQVDAGFFVGDEWRMRPNFTVNLGLRYETQTNISDHRDFAPRVAFAWAPGGSGQKRAKTVLRAGFGIFYDRFALANTLAASRFNGLVQQQLVVPNPDFYPNVPAPATLAAFQSTQVIQEISAHMRAPYILQSAFTLERQLPANTTMAVTYTTSHGLHLFRSQDINAPLRGVFPLGHPGPLDLMESSGLYNQNQVIANVNSKLNAGLSLFGFYVFNRAHSNTDGIGTFPANPYNFTGEYGPASTDVHHRFTIGGSINLKWSLRISPFVVAQSAAPFDITAGSDLYGTTLFNGRPGIAADPTRPGLISTSYGLLDPNPSPGERLIPRNYGRGPGQFNFNLRIAKTIGFGRERGGSASGSGAPSGQGAALAAAGGRGLGSLIGAASTTRRYNLSIGISIRNLFNHTNPGPIIGNITSPYFGSANQIAGSQNGEGFYETANNRRLESQIKFTF</sequence>
<dbReference type="Gene3D" id="2.60.40.1120">
    <property type="entry name" value="Carboxypeptidase-like, regulatory domain"/>
    <property type="match status" value="1"/>
</dbReference>
<dbReference type="Pfam" id="PF25183">
    <property type="entry name" value="OMP_b-brl_4"/>
    <property type="match status" value="1"/>
</dbReference>
<feature type="signal peptide" evidence="4">
    <location>
        <begin position="1"/>
        <end position="18"/>
    </location>
</feature>
<feature type="chain" id="PRO_5004163297" evidence="4">
    <location>
        <begin position="19"/>
        <end position="960"/>
    </location>
</feature>
<feature type="domain" description="TonB-dependent transporter Oar-like beta-barrel" evidence="5">
    <location>
        <begin position="545"/>
        <end position="861"/>
    </location>
</feature>
<dbReference type="SUPFAM" id="SSF49452">
    <property type="entry name" value="Starch-binding domain-like"/>
    <property type="match status" value="1"/>
</dbReference>
<dbReference type="Pfam" id="PF13620">
    <property type="entry name" value="CarboxypepD_reg"/>
    <property type="match status" value="1"/>
</dbReference>
<dbReference type="EMBL" id="CP000473">
    <property type="protein sequence ID" value="ABJ82634.1"/>
    <property type="molecule type" value="Genomic_DNA"/>
</dbReference>
<dbReference type="eggNOG" id="COG4771">
    <property type="taxonomic scope" value="Bacteria"/>
</dbReference>
<evidence type="ECO:0000259" key="5">
    <source>
        <dbReference type="Pfam" id="PF25183"/>
    </source>
</evidence>
<evidence type="ECO:0000256" key="2">
    <source>
        <dbReference type="ARBA" id="ARBA00023136"/>
    </source>
</evidence>
<evidence type="ECO:0000313" key="6">
    <source>
        <dbReference type="EMBL" id="ABJ82634.1"/>
    </source>
</evidence>
<reference evidence="6" key="1">
    <citation type="submission" date="2006-10" db="EMBL/GenBank/DDBJ databases">
        <title>Complete sequence of Solibacter usitatus Ellin6076.</title>
        <authorList>
            <consortium name="US DOE Joint Genome Institute"/>
            <person name="Copeland A."/>
            <person name="Lucas S."/>
            <person name="Lapidus A."/>
            <person name="Barry K."/>
            <person name="Detter J.C."/>
            <person name="Glavina del Rio T."/>
            <person name="Hammon N."/>
            <person name="Israni S."/>
            <person name="Dalin E."/>
            <person name="Tice H."/>
            <person name="Pitluck S."/>
            <person name="Thompson L.S."/>
            <person name="Brettin T."/>
            <person name="Bruce D."/>
            <person name="Han C."/>
            <person name="Tapia R."/>
            <person name="Gilna P."/>
            <person name="Schmutz J."/>
            <person name="Larimer F."/>
            <person name="Land M."/>
            <person name="Hauser L."/>
            <person name="Kyrpides N."/>
            <person name="Mikhailova N."/>
            <person name="Janssen P.H."/>
            <person name="Kuske C.R."/>
            <person name="Richardson P."/>
        </authorList>
    </citation>
    <scope>NUCLEOTIDE SEQUENCE</scope>
    <source>
        <strain evidence="6">Ellin6076</strain>
    </source>
</reference>
<dbReference type="KEGG" id="sus:Acid_1644"/>
<evidence type="ECO:0000256" key="4">
    <source>
        <dbReference type="SAM" id="SignalP"/>
    </source>
</evidence>
<dbReference type="HOGENOM" id="CLU_006298_0_0_0"/>
<dbReference type="STRING" id="234267.Acid_1644"/>
<dbReference type="InterPro" id="IPR057601">
    <property type="entry name" value="Oar-like_b-barrel"/>
</dbReference>
<dbReference type="OrthoDB" id="98676at2"/>
<accession>Q028C3</accession>
<name>Q028C3_SOLUE</name>
<dbReference type="InterPro" id="IPR036942">
    <property type="entry name" value="Beta-barrel_TonB_sf"/>
</dbReference>
<dbReference type="GO" id="GO:0030246">
    <property type="term" value="F:carbohydrate binding"/>
    <property type="evidence" value="ECO:0007669"/>
    <property type="project" value="InterPro"/>
</dbReference>
<protein>
    <submittedName>
        <fullName evidence="6">Cna B domain protein</fullName>
    </submittedName>
</protein>
<evidence type="ECO:0000256" key="1">
    <source>
        <dbReference type="ARBA" id="ARBA00004442"/>
    </source>
</evidence>
<evidence type="ECO:0000256" key="3">
    <source>
        <dbReference type="ARBA" id="ARBA00023237"/>
    </source>
</evidence>
<gene>
    <name evidence="6" type="ordered locus">Acid_1644</name>
</gene>
<dbReference type="Gene3D" id="2.40.170.20">
    <property type="entry name" value="TonB-dependent receptor, beta-barrel domain"/>
    <property type="match status" value="1"/>
</dbReference>
<dbReference type="SUPFAM" id="SSF56935">
    <property type="entry name" value="Porins"/>
    <property type="match status" value="1"/>
</dbReference>
<comment type="subcellular location">
    <subcellularLocation>
        <location evidence="1">Cell outer membrane</location>
    </subcellularLocation>
</comment>
<keyword evidence="4" id="KW-0732">Signal</keyword>
<keyword evidence="3" id="KW-0998">Cell outer membrane</keyword>
<organism evidence="6">
    <name type="scientific">Solibacter usitatus (strain Ellin6076)</name>
    <dbReference type="NCBI Taxonomy" id="234267"/>
    <lineage>
        <taxon>Bacteria</taxon>
        <taxon>Pseudomonadati</taxon>
        <taxon>Acidobacteriota</taxon>
        <taxon>Terriglobia</taxon>
        <taxon>Bryobacterales</taxon>
        <taxon>Solibacteraceae</taxon>
        <taxon>Candidatus Solibacter</taxon>
    </lineage>
</organism>
<dbReference type="InterPro" id="IPR013784">
    <property type="entry name" value="Carb-bd-like_fold"/>
</dbReference>
<dbReference type="GO" id="GO:0009279">
    <property type="term" value="C:cell outer membrane"/>
    <property type="evidence" value="ECO:0007669"/>
    <property type="project" value="UniProtKB-SubCell"/>
</dbReference>
<proteinExistence type="predicted"/>